<dbReference type="EMBL" id="JAVHUY010000023">
    <property type="protein sequence ID" value="MDQ7907588.1"/>
    <property type="molecule type" value="Genomic_DNA"/>
</dbReference>
<feature type="transmembrane region" description="Helical" evidence="2">
    <location>
        <begin position="162"/>
        <end position="185"/>
    </location>
</feature>
<dbReference type="Proteomes" id="UP001230908">
    <property type="component" value="Unassembled WGS sequence"/>
</dbReference>
<dbReference type="RefSeq" id="WP_308714865.1">
    <property type="nucleotide sequence ID" value="NZ_JAVHUY010000023.1"/>
</dbReference>
<feature type="transmembrane region" description="Helical" evidence="2">
    <location>
        <begin position="250"/>
        <end position="270"/>
    </location>
</feature>
<name>A0ABU0ZKL4_9ACTN</name>
<feature type="domain" description="CAAX prenyl protease 2/Lysostaphin resistance protein A-like" evidence="3">
    <location>
        <begin position="171"/>
        <end position="257"/>
    </location>
</feature>
<protein>
    <submittedName>
        <fullName evidence="4">Type II CAAX endopeptidase family protein</fullName>
    </submittedName>
</protein>
<proteinExistence type="predicted"/>
<feature type="transmembrane region" description="Helical" evidence="2">
    <location>
        <begin position="197"/>
        <end position="219"/>
    </location>
</feature>
<feature type="transmembrane region" description="Helical" evidence="2">
    <location>
        <begin position="290"/>
        <end position="307"/>
    </location>
</feature>
<dbReference type="InterPro" id="IPR003675">
    <property type="entry name" value="Rce1/LyrA-like_dom"/>
</dbReference>
<evidence type="ECO:0000313" key="4">
    <source>
        <dbReference type="EMBL" id="MDQ7907588.1"/>
    </source>
</evidence>
<gene>
    <name evidence="4" type="ORF">RB614_24000</name>
</gene>
<comment type="caution">
    <text evidence="4">The sequence shown here is derived from an EMBL/GenBank/DDBJ whole genome shotgun (WGS) entry which is preliminary data.</text>
</comment>
<accession>A0ABU0ZKL4</accession>
<evidence type="ECO:0000256" key="1">
    <source>
        <dbReference type="SAM" id="MobiDB-lite"/>
    </source>
</evidence>
<organism evidence="4 5">
    <name type="scientific">Phytohabitans maris</name>
    <dbReference type="NCBI Taxonomy" id="3071409"/>
    <lineage>
        <taxon>Bacteria</taxon>
        <taxon>Bacillati</taxon>
        <taxon>Actinomycetota</taxon>
        <taxon>Actinomycetes</taxon>
        <taxon>Micromonosporales</taxon>
        <taxon>Micromonosporaceae</taxon>
    </lineage>
</organism>
<feature type="region of interest" description="Disordered" evidence="1">
    <location>
        <begin position="1"/>
        <end position="30"/>
    </location>
</feature>
<feature type="transmembrane region" description="Helical" evidence="2">
    <location>
        <begin position="135"/>
        <end position="156"/>
    </location>
</feature>
<keyword evidence="2" id="KW-0472">Membrane</keyword>
<feature type="transmembrane region" description="Helical" evidence="2">
    <location>
        <begin position="54"/>
        <end position="74"/>
    </location>
</feature>
<feature type="transmembrane region" description="Helical" evidence="2">
    <location>
        <begin position="225"/>
        <end position="243"/>
    </location>
</feature>
<feature type="transmembrane region" description="Helical" evidence="2">
    <location>
        <begin position="94"/>
        <end position="115"/>
    </location>
</feature>
<reference evidence="4 5" key="1">
    <citation type="submission" date="2023-08" db="EMBL/GenBank/DDBJ databases">
        <title>Phytohabitans sansha sp. nov., isolated from marine sediment.</title>
        <authorList>
            <person name="Zhao Y."/>
            <person name="Yi K."/>
        </authorList>
    </citation>
    <scope>NUCLEOTIDE SEQUENCE [LARGE SCALE GENOMIC DNA]</scope>
    <source>
        <strain evidence="4 5">ZYX-F-186</strain>
    </source>
</reference>
<keyword evidence="5" id="KW-1185">Reference proteome</keyword>
<keyword evidence="2" id="KW-0812">Transmembrane</keyword>
<evidence type="ECO:0000259" key="3">
    <source>
        <dbReference type="Pfam" id="PF02517"/>
    </source>
</evidence>
<evidence type="ECO:0000256" key="2">
    <source>
        <dbReference type="SAM" id="Phobius"/>
    </source>
</evidence>
<dbReference type="Pfam" id="PF02517">
    <property type="entry name" value="Rce1-like"/>
    <property type="match status" value="1"/>
</dbReference>
<evidence type="ECO:0000313" key="5">
    <source>
        <dbReference type="Proteomes" id="UP001230908"/>
    </source>
</evidence>
<keyword evidence="2" id="KW-1133">Transmembrane helix</keyword>
<sequence>MASTIPAGGGSEPGSGITATRPAEPLDGPAPAVPGIAVGSRYHRLAGGAGRRRWATAVAGILVLAGGLVLVSGSQRVARWLPGDGLPLLRGQTALALLFLAEGLFLPLVLVVARWVEKRPAGTVLSVQGRVRCRWLGWCLVLTLAWYLTLATVTVLGGSEQWVGWQAFAGPFTALAAAVVVGSAGEELVFRGLLLQAAGRFFSQPWPAILIQAVLWTAMYNPSQIWAAACLLAIGITLGWLTIHTGGPEAAIAWHAAQGVSATVLGVAFWDGGQAPTDQTSGDLTAGPAIVYLLLSALIVAALYGLARTLKPTTTYTLGRPDR</sequence>